<dbReference type="InterPro" id="IPR000055">
    <property type="entry name" value="Restrct_endonuc_typeI_TRD"/>
</dbReference>
<dbReference type="GO" id="GO:0003677">
    <property type="term" value="F:DNA binding"/>
    <property type="evidence" value="ECO:0007669"/>
    <property type="project" value="UniProtKB-KW"/>
</dbReference>
<name>A0A318PTC7_9PROT</name>
<dbReference type="RefSeq" id="WP_110914686.1">
    <property type="nucleotide sequence ID" value="NZ_NKUF01000065.1"/>
</dbReference>
<reference evidence="5 6" key="1">
    <citation type="submission" date="2017-07" db="EMBL/GenBank/DDBJ databases">
        <title>A draft genome sequence of Gluconacetobacter entanii LTH 4560.</title>
        <authorList>
            <person name="Skraban J."/>
            <person name="Cleenwerck I."/>
            <person name="Vandamme P."/>
            <person name="Trcek J."/>
        </authorList>
    </citation>
    <scope>NUCLEOTIDE SEQUENCE [LARGE SCALE GENOMIC DNA]</scope>
    <source>
        <strain evidence="5 6">LTH 4560</strain>
    </source>
</reference>
<dbReference type="EMBL" id="NKUF01000065">
    <property type="protein sequence ID" value="PYD60942.1"/>
    <property type="molecule type" value="Genomic_DNA"/>
</dbReference>
<evidence type="ECO:0000259" key="4">
    <source>
        <dbReference type="Pfam" id="PF01420"/>
    </source>
</evidence>
<evidence type="ECO:0000256" key="3">
    <source>
        <dbReference type="ARBA" id="ARBA00023125"/>
    </source>
</evidence>
<dbReference type="InterPro" id="IPR051212">
    <property type="entry name" value="Type-I_RE_S_subunit"/>
</dbReference>
<keyword evidence="5" id="KW-0540">Nuclease</keyword>
<keyword evidence="3" id="KW-0238">DNA-binding</keyword>
<evidence type="ECO:0000313" key="5">
    <source>
        <dbReference type="EMBL" id="PYD60942.1"/>
    </source>
</evidence>
<dbReference type="Proteomes" id="UP000248301">
    <property type="component" value="Unassembled WGS sequence"/>
</dbReference>
<evidence type="ECO:0000256" key="1">
    <source>
        <dbReference type="ARBA" id="ARBA00010923"/>
    </source>
</evidence>
<comment type="similarity">
    <text evidence="1">Belongs to the type-I restriction system S methylase family.</text>
</comment>
<dbReference type="GO" id="GO:0004519">
    <property type="term" value="F:endonuclease activity"/>
    <property type="evidence" value="ECO:0007669"/>
    <property type="project" value="UniProtKB-KW"/>
</dbReference>
<dbReference type="Gene3D" id="3.90.220.20">
    <property type="entry name" value="DNA methylase specificity domains"/>
    <property type="match status" value="2"/>
</dbReference>
<dbReference type="Gene3D" id="1.10.287.1120">
    <property type="entry name" value="Bipartite methylase S protein"/>
    <property type="match status" value="1"/>
</dbReference>
<keyword evidence="5" id="KW-0378">Hydrolase</keyword>
<feature type="domain" description="Type I restriction modification DNA specificity" evidence="4">
    <location>
        <begin position="78"/>
        <end position="189"/>
    </location>
</feature>
<dbReference type="SUPFAM" id="SSF116734">
    <property type="entry name" value="DNA methylase specificity domain"/>
    <property type="match status" value="2"/>
</dbReference>
<dbReference type="AlphaFoldDB" id="A0A318PTC7"/>
<evidence type="ECO:0000313" key="6">
    <source>
        <dbReference type="Proteomes" id="UP000248301"/>
    </source>
</evidence>
<dbReference type="InterPro" id="IPR044946">
    <property type="entry name" value="Restrct_endonuc_typeI_TRD_sf"/>
</dbReference>
<gene>
    <name evidence="5" type="ORF">CFR72_15195</name>
</gene>
<dbReference type="PANTHER" id="PTHR43140:SF1">
    <property type="entry name" value="TYPE I RESTRICTION ENZYME ECOKI SPECIFICITY SUBUNIT"/>
    <property type="match status" value="1"/>
</dbReference>
<keyword evidence="5" id="KW-0255">Endonuclease</keyword>
<dbReference type="GO" id="GO:0009307">
    <property type="term" value="P:DNA restriction-modification system"/>
    <property type="evidence" value="ECO:0007669"/>
    <property type="project" value="UniProtKB-KW"/>
</dbReference>
<sequence>MSFPKYPAYKDSGVEWIREIPLKWDVTPIRSLSASAPKSFMDGDWIESPFITNEGIRLIQTGNIGIGRYKEQGFRYISEETFQDLNCTEVKPNDLLICRLADPVGRACLAPTLTDKMITSVDVAILKPANYASAEYFKYVLSSPTYLSFMEGECRGGTRNRVSRSFLGSVRVPLPPLSEQQAIASFLDRECGKIDALITEQERLVALLAEKRQAVISHAVTKGLNPNAPMKDSGIPWIGMVPEGWNIVKIGKIFSEINEPGNDSLPILSVSIHSGVSDDELSEEKLDRKVTRSDDRSKYIVVRPGDLTYNMMRAWQGGFGAVQVLGMVSPAYVVARPKNIFWQKTVFIELLLRTPNAIVEMKRHSRGVTDFRLRLYWDEFKNISIPLPKWEEQNSILNFIKKKTGQFDALSMVANKAIVLLKERRSALISAAVTGKIDVRNQSKANAA</sequence>
<comment type="caution">
    <text evidence="5">The sequence shown here is derived from an EMBL/GenBank/DDBJ whole genome shotgun (WGS) entry which is preliminary data.</text>
</comment>
<evidence type="ECO:0000256" key="2">
    <source>
        <dbReference type="ARBA" id="ARBA00022747"/>
    </source>
</evidence>
<dbReference type="Pfam" id="PF01420">
    <property type="entry name" value="Methylase_S"/>
    <property type="match status" value="1"/>
</dbReference>
<proteinExistence type="inferred from homology"/>
<accession>A0A318PTC7</accession>
<protein>
    <submittedName>
        <fullName evidence="5">Restriction endonuclease subunit S</fullName>
    </submittedName>
</protein>
<keyword evidence="2" id="KW-0680">Restriction system</keyword>
<organism evidence="5 6">
    <name type="scientific">Gluconacetobacter entanii</name>
    <dbReference type="NCBI Taxonomy" id="108528"/>
    <lineage>
        <taxon>Bacteria</taxon>
        <taxon>Pseudomonadati</taxon>
        <taxon>Pseudomonadota</taxon>
        <taxon>Alphaproteobacteria</taxon>
        <taxon>Acetobacterales</taxon>
        <taxon>Acetobacteraceae</taxon>
        <taxon>Gluconacetobacter</taxon>
    </lineage>
</organism>
<dbReference type="OrthoDB" id="164285at2"/>
<dbReference type="PANTHER" id="PTHR43140">
    <property type="entry name" value="TYPE-1 RESTRICTION ENZYME ECOKI SPECIFICITY PROTEIN"/>
    <property type="match status" value="1"/>
</dbReference>